<accession>A0A140L3M5</accession>
<protein>
    <submittedName>
        <fullName evidence="1">Uncharacterized protein</fullName>
    </submittedName>
</protein>
<dbReference type="EMBL" id="LOED01000032">
    <property type="protein sequence ID" value="KXG75150.1"/>
    <property type="molecule type" value="Genomic_DNA"/>
</dbReference>
<reference evidence="1 2" key="1">
    <citation type="submission" date="2015-12" db="EMBL/GenBank/DDBJ databases">
        <title>Draft genome sequnece of Fervidicola ferrireducens strain Y170.</title>
        <authorList>
            <person name="Patel B.K."/>
        </authorList>
    </citation>
    <scope>NUCLEOTIDE SEQUENCE [LARGE SCALE GENOMIC DNA]</scope>
    <source>
        <strain evidence="1 2">Y170</strain>
    </source>
</reference>
<dbReference type="Gene3D" id="2.50.20.20">
    <property type="match status" value="1"/>
</dbReference>
<dbReference type="RefSeq" id="WP_066354582.1">
    <property type="nucleotide sequence ID" value="NZ_LOED01000032.1"/>
</dbReference>
<dbReference type="STRING" id="520764.AN618_20200"/>
<dbReference type="OrthoDB" id="1721427at2"/>
<evidence type="ECO:0000313" key="2">
    <source>
        <dbReference type="Proteomes" id="UP000070427"/>
    </source>
</evidence>
<gene>
    <name evidence="1" type="ORF">AN618_20200</name>
</gene>
<dbReference type="Proteomes" id="UP000070427">
    <property type="component" value="Unassembled WGS sequence"/>
</dbReference>
<dbReference type="InParanoid" id="A0A140L3M5"/>
<keyword evidence="2" id="KW-1185">Reference proteome</keyword>
<sequence length="239" mass="27432">MSTRRIVTLLLIFTITLTLAGCGDQFRKLSPKDAVIKANEKLKEVAGYRMKIDAQLTMKDIKQQVVLAGEVVNPDQVYLSGNLAGLDIEIYKKENKIFIKDPLNNKWIESENLGLGNMDGIISTPEKTLNDLKDMIVEAVYLPDEIIEGVKCKVIEYIPDEQKLKRIFFEDEKIDEIKDLEATYKVWIGEKDFLIRKLSMDLKFNSYENGEQSINMVVQLYDFGNSDIKIEYPKDLPLQ</sequence>
<dbReference type="AlphaFoldDB" id="A0A140L3M5"/>
<comment type="caution">
    <text evidence="1">The sequence shown here is derived from an EMBL/GenBank/DDBJ whole genome shotgun (WGS) entry which is preliminary data.</text>
</comment>
<organism evidence="1 2">
    <name type="scientific">Fervidicola ferrireducens</name>
    <dbReference type="NCBI Taxonomy" id="520764"/>
    <lineage>
        <taxon>Bacteria</taxon>
        <taxon>Bacillati</taxon>
        <taxon>Bacillota</taxon>
        <taxon>Clostridia</taxon>
        <taxon>Thermosediminibacterales</taxon>
        <taxon>Thermosediminibacteraceae</taxon>
        <taxon>Fervidicola</taxon>
    </lineage>
</organism>
<dbReference type="PROSITE" id="PS51257">
    <property type="entry name" value="PROKAR_LIPOPROTEIN"/>
    <property type="match status" value="1"/>
</dbReference>
<proteinExistence type="predicted"/>
<evidence type="ECO:0000313" key="1">
    <source>
        <dbReference type="EMBL" id="KXG75150.1"/>
    </source>
</evidence>
<name>A0A140L3M5_9FIRM</name>